<protein>
    <submittedName>
        <fullName evidence="2">Uncharacterized protein</fullName>
    </submittedName>
</protein>
<evidence type="ECO:0000256" key="1">
    <source>
        <dbReference type="SAM" id="MobiDB-lite"/>
    </source>
</evidence>
<dbReference type="Proteomes" id="UP000068603">
    <property type="component" value="Unassembled WGS sequence"/>
</dbReference>
<proteinExistence type="predicted"/>
<accession>A0A108K2Y9</accession>
<organism evidence="2">
    <name type="scientific">Burkholderia stagnalis</name>
    <dbReference type="NCBI Taxonomy" id="1503054"/>
    <lineage>
        <taxon>Bacteria</taxon>
        <taxon>Pseudomonadati</taxon>
        <taxon>Pseudomonadota</taxon>
        <taxon>Betaproteobacteria</taxon>
        <taxon>Burkholderiales</taxon>
        <taxon>Burkholderiaceae</taxon>
        <taxon>Burkholderia</taxon>
        <taxon>Burkholderia cepacia complex</taxon>
    </lineage>
</organism>
<feature type="region of interest" description="Disordered" evidence="1">
    <location>
        <begin position="1"/>
        <end position="24"/>
    </location>
</feature>
<sequence>MSGSRRHAHRNARDGISLATGSAPDRRDRKYEEIAMSIVATYTFALQHGGHVTFYIARNGCPSGAALYFLAAHLADGDGSLADRFHRANKAAELTSADGHDDLSYRYAVDLDGHLHAFRHDGELLEWDQFFSGHYAEFINGHAPLKVLGDGVLKHVKTPGTGGSYEWVTRGQLVRRHAAAMETLSLQCERFPERADVIAGYRGDVDALALSLQRYNEGEDVE</sequence>
<feature type="compositionally biased region" description="Basic residues" evidence="1">
    <location>
        <begin position="1"/>
        <end position="10"/>
    </location>
</feature>
<dbReference type="EMBL" id="LPHB01000072">
    <property type="protein sequence ID" value="KWA55130.1"/>
    <property type="molecule type" value="Genomic_DNA"/>
</dbReference>
<name>A0A108K2Y9_9BURK</name>
<evidence type="ECO:0000313" key="2">
    <source>
        <dbReference type="EMBL" id="KWA55130.1"/>
    </source>
</evidence>
<evidence type="ECO:0000313" key="3">
    <source>
        <dbReference type="Proteomes" id="UP000068603"/>
    </source>
</evidence>
<gene>
    <name evidence="2" type="ORF">WT44_27755</name>
</gene>
<reference evidence="2 3" key="1">
    <citation type="submission" date="2015-11" db="EMBL/GenBank/DDBJ databases">
        <title>Expanding the genomic diversity of Burkholderia species for the development of highly accurate diagnostics.</title>
        <authorList>
            <person name="Sahl J."/>
            <person name="Keim P."/>
            <person name="Wagner D."/>
        </authorList>
    </citation>
    <scope>NUCLEOTIDE SEQUENCE [LARGE SCALE GENOMIC DNA]</scope>
    <source>
        <strain evidence="2 3">MSMB1960WGS</strain>
    </source>
</reference>
<comment type="caution">
    <text evidence="2">The sequence shown here is derived from an EMBL/GenBank/DDBJ whole genome shotgun (WGS) entry which is preliminary data.</text>
</comment>
<dbReference type="AlphaFoldDB" id="A0A108K2Y9"/>
<dbReference type="STRING" id="1503054.WT74_19550"/>